<accession>A0A5Q6S4G1</accession>
<organism evidence="3 4">
    <name type="scientific">Mumia zhuanghuii</name>
    <dbReference type="NCBI Taxonomy" id="2585211"/>
    <lineage>
        <taxon>Bacteria</taxon>
        <taxon>Bacillati</taxon>
        <taxon>Actinomycetota</taxon>
        <taxon>Actinomycetes</taxon>
        <taxon>Propionibacteriales</taxon>
        <taxon>Nocardioidaceae</taxon>
        <taxon>Mumia</taxon>
    </lineage>
</organism>
<evidence type="ECO:0000313" key="3">
    <source>
        <dbReference type="EMBL" id="KAA1425285.1"/>
    </source>
</evidence>
<dbReference type="InterPro" id="IPR005133">
    <property type="entry name" value="PhaG_MnhG_YufB"/>
</dbReference>
<protein>
    <submittedName>
        <fullName evidence="3">Monovalent cation/H(+) antiporter subunit G</fullName>
    </submittedName>
</protein>
<dbReference type="Pfam" id="PF03334">
    <property type="entry name" value="PhaG_MnhG_YufB"/>
    <property type="match status" value="1"/>
</dbReference>
<name>A0A5Q6S4G1_9ACTN</name>
<dbReference type="PANTHER" id="PTHR34703">
    <property type="entry name" value="ANTIPORTER SUBUNIT MNHG2-RELATED"/>
    <property type="match status" value="1"/>
</dbReference>
<feature type="transmembrane region" description="Helical" evidence="2">
    <location>
        <begin position="42"/>
        <end position="61"/>
    </location>
</feature>
<comment type="similarity">
    <text evidence="1">Belongs to the CPA3 antiporters (TC 2.A.63) subunit G family.</text>
</comment>
<evidence type="ECO:0000256" key="2">
    <source>
        <dbReference type="SAM" id="Phobius"/>
    </source>
</evidence>
<dbReference type="GO" id="GO:0015385">
    <property type="term" value="F:sodium:proton antiporter activity"/>
    <property type="evidence" value="ECO:0007669"/>
    <property type="project" value="TreeGrafter"/>
</dbReference>
<keyword evidence="2" id="KW-1133">Transmembrane helix</keyword>
<feature type="transmembrane region" description="Helical" evidence="2">
    <location>
        <begin position="6"/>
        <end position="30"/>
    </location>
</feature>
<feature type="transmembrane region" description="Helical" evidence="2">
    <location>
        <begin position="67"/>
        <end position="88"/>
    </location>
</feature>
<dbReference type="EMBL" id="VDFQ02000001">
    <property type="protein sequence ID" value="KAA1425285.1"/>
    <property type="molecule type" value="Genomic_DNA"/>
</dbReference>
<dbReference type="Proteomes" id="UP000307768">
    <property type="component" value="Unassembled WGS sequence"/>
</dbReference>
<dbReference type="OrthoDB" id="3214257at2"/>
<dbReference type="AlphaFoldDB" id="A0A5Q6S4G1"/>
<dbReference type="NCBIfam" id="TIGR01300">
    <property type="entry name" value="CPA3_mnhG_phaG"/>
    <property type="match status" value="1"/>
</dbReference>
<evidence type="ECO:0000256" key="1">
    <source>
        <dbReference type="ARBA" id="ARBA00008404"/>
    </source>
</evidence>
<dbReference type="NCBIfam" id="NF009314">
    <property type="entry name" value="PRK12674.1-2"/>
    <property type="match status" value="1"/>
</dbReference>
<proteinExistence type="inferred from homology"/>
<keyword evidence="2" id="KW-0812">Transmembrane</keyword>
<gene>
    <name evidence="3" type="ORF">FE697_005330</name>
</gene>
<reference evidence="3 4" key="1">
    <citation type="submission" date="2019-09" db="EMBL/GenBank/DDBJ databases">
        <title>Mumia zhuanghuii sp. nov. isolated from the intestinal contents of plateau pika (Ochotona curzoniae) in the Qinghai-Tibet plateau of China.</title>
        <authorList>
            <person name="Tian Z."/>
        </authorList>
    </citation>
    <scope>NUCLEOTIDE SEQUENCE [LARGE SCALE GENOMIC DNA]</scope>
    <source>
        <strain evidence="4">350</strain>
    </source>
</reference>
<evidence type="ECO:0000313" key="4">
    <source>
        <dbReference type="Proteomes" id="UP000307768"/>
    </source>
</evidence>
<comment type="caution">
    <text evidence="3">The sequence shown here is derived from an EMBL/GenBank/DDBJ whole genome shotgun (WGS) entry which is preliminary data.</text>
</comment>
<sequence length="111" mass="12181">MNLDLIRDIASAFCLLVGAFLALIAAIGIIRFDNLFSRMHAATKPQVLGLLLILMGIALRMEHWSDLGLLVLVAAFQLLTAPVAAHMLGRAVYRTGDKEPDERLVDEQLPD</sequence>
<keyword evidence="2" id="KW-0472">Membrane</keyword>
<dbReference type="RefSeq" id="WP_149768460.1">
    <property type="nucleotide sequence ID" value="NZ_VDFQ02000001.1"/>
</dbReference>
<dbReference type="PANTHER" id="PTHR34703:SF1">
    <property type="entry name" value="ANTIPORTER SUBUNIT MNHG2-RELATED"/>
    <property type="match status" value="1"/>
</dbReference>